<dbReference type="InterPro" id="IPR015424">
    <property type="entry name" value="PyrdxlP-dep_Trfase"/>
</dbReference>
<proteinExistence type="predicted"/>
<organism evidence="1 2">
    <name type="scientific">Tanacetum coccineum</name>
    <dbReference type="NCBI Taxonomy" id="301880"/>
    <lineage>
        <taxon>Eukaryota</taxon>
        <taxon>Viridiplantae</taxon>
        <taxon>Streptophyta</taxon>
        <taxon>Embryophyta</taxon>
        <taxon>Tracheophyta</taxon>
        <taxon>Spermatophyta</taxon>
        <taxon>Magnoliopsida</taxon>
        <taxon>eudicotyledons</taxon>
        <taxon>Gunneridae</taxon>
        <taxon>Pentapetalae</taxon>
        <taxon>asterids</taxon>
        <taxon>campanulids</taxon>
        <taxon>Asterales</taxon>
        <taxon>Asteraceae</taxon>
        <taxon>Asteroideae</taxon>
        <taxon>Anthemideae</taxon>
        <taxon>Anthemidinae</taxon>
        <taxon>Tanacetum</taxon>
    </lineage>
</organism>
<dbReference type="SUPFAM" id="SSF53383">
    <property type="entry name" value="PLP-dependent transferases"/>
    <property type="match status" value="1"/>
</dbReference>
<dbReference type="GO" id="GO:0008483">
    <property type="term" value="F:transaminase activity"/>
    <property type="evidence" value="ECO:0007669"/>
    <property type="project" value="UniProtKB-KW"/>
</dbReference>
<evidence type="ECO:0000313" key="1">
    <source>
        <dbReference type="EMBL" id="GJT53316.1"/>
    </source>
</evidence>
<keyword evidence="1" id="KW-0808">Transferase</keyword>
<name>A0ABQ5EQQ9_9ASTR</name>
<dbReference type="Proteomes" id="UP001151760">
    <property type="component" value="Unassembled WGS sequence"/>
</dbReference>
<accession>A0ABQ5EQQ9</accession>
<gene>
    <name evidence="1" type="ORF">Tco_0988370</name>
</gene>
<dbReference type="PANTHER" id="PTHR45744">
    <property type="entry name" value="TYROSINE AMINOTRANSFERASE"/>
    <property type="match status" value="1"/>
</dbReference>
<evidence type="ECO:0000313" key="2">
    <source>
        <dbReference type="Proteomes" id="UP001151760"/>
    </source>
</evidence>
<keyword evidence="1" id="KW-0032">Aminotransferase</keyword>
<dbReference type="PANTHER" id="PTHR45744:SF2">
    <property type="entry name" value="TYROSINE AMINOTRANSFERASE"/>
    <property type="match status" value="1"/>
</dbReference>
<keyword evidence="2" id="KW-1185">Reference proteome</keyword>
<dbReference type="EMBL" id="BQNB010016576">
    <property type="protein sequence ID" value="GJT53316.1"/>
    <property type="molecule type" value="Genomic_DNA"/>
</dbReference>
<comment type="caution">
    <text evidence="1">The sequence shown here is derived from an EMBL/GenBank/DDBJ whole genome shotgun (WGS) entry which is preliminary data.</text>
</comment>
<protein>
    <submittedName>
        <fullName evidence="1">Probable aminotransferase TAT2</fullName>
    </submittedName>
</protein>
<dbReference type="InterPro" id="IPR015422">
    <property type="entry name" value="PyrdxlP-dep_Trfase_small"/>
</dbReference>
<reference evidence="1" key="2">
    <citation type="submission" date="2022-01" db="EMBL/GenBank/DDBJ databases">
        <authorList>
            <person name="Yamashiro T."/>
            <person name="Shiraishi A."/>
            <person name="Satake H."/>
            <person name="Nakayama K."/>
        </authorList>
    </citation>
    <scope>NUCLEOTIDE SEQUENCE</scope>
</reference>
<reference evidence="1" key="1">
    <citation type="journal article" date="2022" name="Int. J. Mol. Sci.">
        <title>Draft Genome of Tanacetum Coccineum: Genomic Comparison of Closely Related Tanacetum-Family Plants.</title>
        <authorList>
            <person name="Yamashiro T."/>
            <person name="Shiraishi A."/>
            <person name="Nakayama K."/>
            <person name="Satake H."/>
        </authorList>
    </citation>
    <scope>NUCLEOTIDE SEQUENCE</scope>
</reference>
<dbReference type="Gene3D" id="3.90.1150.10">
    <property type="entry name" value="Aspartate Aminotransferase, domain 1"/>
    <property type="match status" value="1"/>
</dbReference>
<sequence length="113" mass="12710">MYGVPPSIHIHTPLKRVCFSLCKLAYLVFQAAVPQILKETSDVFFTRTLNILKHSSDLCVKKIEDIPCLTCPTKPQGSMAMMVKLNVSLLKDINNDIDFCFKLAKEESVILLP</sequence>
<feature type="non-terminal residue" evidence="1">
    <location>
        <position position="113"/>
    </location>
</feature>